<reference evidence="7" key="3">
    <citation type="submission" date="2025-09" db="UniProtKB">
        <authorList>
            <consortium name="Ensembl"/>
        </authorList>
    </citation>
    <scope>IDENTIFICATION</scope>
</reference>
<evidence type="ECO:0000256" key="1">
    <source>
        <dbReference type="ARBA" id="ARBA00022741"/>
    </source>
</evidence>
<dbReference type="PANTHER" id="PTHR12131">
    <property type="entry name" value="ATP-DEPENDENT RNA AND DNA HELICASE"/>
    <property type="match status" value="1"/>
</dbReference>
<dbReference type="GO" id="GO:0003724">
    <property type="term" value="F:RNA helicase activity"/>
    <property type="evidence" value="ECO:0007669"/>
    <property type="project" value="UniProtKB-EC"/>
</dbReference>
<dbReference type="InParanoid" id="H2YNN1"/>
<dbReference type="STRING" id="51511.ENSCSAVP00000006938"/>
<dbReference type="eggNOG" id="KOG0953">
    <property type="taxonomic scope" value="Eukaryota"/>
</dbReference>
<evidence type="ECO:0000256" key="3">
    <source>
        <dbReference type="ARBA" id="ARBA00022806"/>
    </source>
</evidence>
<dbReference type="Pfam" id="PF18147">
    <property type="entry name" value="Suv3_C_1"/>
    <property type="match status" value="1"/>
</dbReference>
<dbReference type="InterPro" id="IPR027417">
    <property type="entry name" value="P-loop_NTPase"/>
</dbReference>
<reference evidence="7" key="2">
    <citation type="submission" date="2025-08" db="UniProtKB">
        <authorList>
            <consortium name="Ensembl"/>
        </authorList>
    </citation>
    <scope>IDENTIFICATION</scope>
</reference>
<proteinExistence type="predicted"/>
<reference evidence="8" key="1">
    <citation type="submission" date="2003-08" db="EMBL/GenBank/DDBJ databases">
        <authorList>
            <person name="Birren B."/>
            <person name="Nusbaum C."/>
            <person name="Abebe A."/>
            <person name="Abouelleil A."/>
            <person name="Adekoya E."/>
            <person name="Ait-zahra M."/>
            <person name="Allen N."/>
            <person name="Allen T."/>
            <person name="An P."/>
            <person name="Anderson M."/>
            <person name="Anderson S."/>
            <person name="Arachchi H."/>
            <person name="Armbruster J."/>
            <person name="Bachantsang P."/>
            <person name="Baldwin J."/>
            <person name="Barry A."/>
            <person name="Bayul T."/>
            <person name="Blitshsteyn B."/>
            <person name="Bloom T."/>
            <person name="Blye J."/>
            <person name="Boguslavskiy L."/>
            <person name="Borowsky M."/>
            <person name="Boukhgalter B."/>
            <person name="Brunache A."/>
            <person name="Butler J."/>
            <person name="Calixte N."/>
            <person name="Calvo S."/>
            <person name="Camarata J."/>
            <person name="Campo K."/>
            <person name="Chang J."/>
            <person name="Cheshatsang Y."/>
            <person name="Citroen M."/>
            <person name="Collymore A."/>
            <person name="Considine T."/>
            <person name="Cook A."/>
            <person name="Cooke P."/>
            <person name="Corum B."/>
            <person name="Cuomo C."/>
            <person name="David R."/>
            <person name="Dawoe T."/>
            <person name="Degray S."/>
            <person name="Dodge S."/>
            <person name="Dooley K."/>
            <person name="Dorje P."/>
            <person name="Dorjee K."/>
            <person name="Dorris L."/>
            <person name="Duffey N."/>
            <person name="Dupes A."/>
            <person name="Elkins T."/>
            <person name="Engels R."/>
            <person name="Erickson J."/>
            <person name="Farina A."/>
            <person name="Faro S."/>
            <person name="Ferreira P."/>
            <person name="Fischer H."/>
            <person name="Fitzgerald M."/>
            <person name="Foley K."/>
            <person name="Gage D."/>
            <person name="Galagan J."/>
            <person name="Gearin G."/>
            <person name="Gnerre S."/>
            <person name="Gnirke A."/>
            <person name="Goyette A."/>
            <person name="Graham J."/>
            <person name="Grandbois E."/>
            <person name="Gyaltsen K."/>
            <person name="Hafez N."/>
            <person name="Hagopian D."/>
            <person name="Hagos B."/>
            <person name="Hall J."/>
            <person name="Hatcher B."/>
            <person name="Heller A."/>
            <person name="Higgins H."/>
            <person name="Honan T."/>
            <person name="Horn A."/>
            <person name="Houde N."/>
            <person name="Hughes L."/>
            <person name="Hulme W."/>
            <person name="Husby E."/>
            <person name="Iliev I."/>
            <person name="Jaffe D."/>
            <person name="Jones C."/>
            <person name="Kamal M."/>
            <person name="Kamat A."/>
            <person name="Kamvysselis M."/>
            <person name="Karlsson E."/>
            <person name="Kells C."/>
            <person name="Kieu A."/>
            <person name="Kisner P."/>
            <person name="Kodira C."/>
            <person name="Kulbokas E."/>
            <person name="Labutti K."/>
            <person name="Lama D."/>
            <person name="Landers T."/>
            <person name="Leger J."/>
            <person name="Levine S."/>
            <person name="Lewis D."/>
            <person name="Lewis T."/>
            <person name="Lindblad-toh K."/>
            <person name="Liu X."/>
            <person name="Lokyitsang T."/>
            <person name="Lokyitsang Y."/>
            <person name="Lucien O."/>
            <person name="Lui A."/>
            <person name="Ma L.J."/>
            <person name="Mabbitt R."/>
            <person name="Macdonald J."/>
            <person name="Maclean C."/>
            <person name="Major J."/>
            <person name="Manning J."/>
            <person name="Marabella R."/>
            <person name="Maru K."/>
            <person name="Matthews C."/>
            <person name="Mauceli E."/>
            <person name="Mccarthy M."/>
            <person name="Mcdonough S."/>
            <person name="Mcghee T."/>
            <person name="Meldrim J."/>
            <person name="Meneus L."/>
            <person name="Mesirov J."/>
            <person name="Mihalev A."/>
            <person name="Mihova T."/>
            <person name="Mikkelsen T."/>
            <person name="Mlenga V."/>
            <person name="Moru K."/>
            <person name="Mozes J."/>
            <person name="Mulrain L."/>
            <person name="Munson G."/>
            <person name="Naylor J."/>
            <person name="Newes C."/>
            <person name="Nguyen C."/>
            <person name="Nguyen N."/>
            <person name="Nguyen T."/>
            <person name="Nicol R."/>
            <person name="Nielsen C."/>
            <person name="Nizzari M."/>
            <person name="Norbu C."/>
            <person name="Norbu N."/>
            <person name="O'donnell P."/>
            <person name="Okoawo O."/>
            <person name="O'leary S."/>
            <person name="Omotosho B."/>
            <person name="O'neill K."/>
            <person name="Osman S."/>
            <person name="Parker S."/>
            <person name="Perrin D."/>
            <person name="Phunkhang P."/>
            <person name="Piqani B."/>
            <person name="Purcell S."/>
            <person name="Rachupka T."/>
            <person name="Ramasamy U."/>
            <person name="Rameau R."/>
            <person name="Ray V."/>
            <person name="Raymond C."/>
            <person name="Retta R."/>
            <person name="Richardson S."/>
            <person name="Rise C."/>
            <person name="Rodriguez J."/>
            <person name="Rogers J."/>
            <person name="Rogov P."/>
            <person name="Rutman M."/>
            <person name="Schupbach R."/>
            <person name="Seaman C."/>
            <person name="Settipalli S."/>
            <person name="Sharpe T."/>
            <person name="Sheridan J."/>
            <person name="Sherpa N."/>
            <person name="Shi J."/>
            <person name="Smirnov S."/>
            <person name="Smith C."/>
            <person name="Sougnez C."/>
            <person name="Spencer B."/>
            <person name="Stalker J."/>
            <person name="Stange-thomann N."/>
            <person name="Stavropoulos S."/>
            <person name="Stetson K."/>
            <person name="Stone C."/>
            <person name="Stone S."/>
            <person name="Stubbs M."/>
            <person name="Talamas J."/>
            <person name="Tchuinga P."/>
            <person name="Tenzing P."/>
            <person name="Tesfaye S."/>
            <person name="Theodore J."/>
            <person name="Thoulutsang Y."/>
            <person name="Topham K."/>
            <person name="Towey S."/>
            <person name="Tsamla T."/>
            <person name="Tsomo N."/>
            <person name="Vallee D."/>
            <person name="Vassiliev H."/>
            <person name="Venkataraman V."/>
            <person name="Vinson J."/>
            <person name="Vo A."/>
            <person name="Wade C."/>
            <person name="Wang S."/>
            <person name="Wangchuk T."/>
            <person name="Wangdi T."/>
            <person name="Whittaker C."/>
            <person name="Wilkinson J."/>
            <person name="Wu Y."/>
            <person name="Wyman D."/>
            <person name="Yadav S."/>
            <person name="Yang S."/>
            <person name="Yang X."/>
            <person name="Yeager S."/>
            <person name="Yee E."/>
            <person name="Young G."/>
            <person name="Zainoun J."/>
            <person name="Zembeck L."/>
            <person name="Zimmer A."/>
            <person name="Zody M."/>
            <person name="Lander E."/>
        </authorList>
    </citation>
    <scope>NUCLEOTIDE SEQUENCE [LARGE SCALE GENOMIC DNA]</scope>
</reference>
<dbReference type="GO" id="GO:0045025">
    <property type="term" value="C:mitochondrial degradosome"/>
    <property type="evidence" value="ECO:0007669"/>
    <property type="project" value="TreeGrafter"/>
</dbReference>
<evidence type="ECO:0000256" key="5">
    <source>
        <dbReference type="ARBA" id="ARBA00047984"/>
    </source>
</evidence>
<organism evidence="7 8">
    <name type="scientific">Ciona savignyi</name>
    <name type="common">Pacific transparent sea squirt</name>
    <dbReference type="NCBI Taxonomy" id="51511"/>
    <lineage>
        <taxon>Eukaryota</taxon>
        <taxon>Metazoa</taxon>
        <taxon>Chordata</taxon>
        <taxon>Tunicata</taxon>
        <taxon>Ascidiacea</taxon>
        <taxon>Phlebobranchia</taxon>
        <taxon>Cionidae</taxon>
        <taxon>Ciona</taxon>
    </lineage>
</organism>
<dbReference type="PANTHER" id="PTHR12131:SF1">
    <property type="entry name" value="ATP-DEPENDENT RNA HELICASE SUPV3L1, MITOCHONDRIAL-RELATED"/>
    <property type="match status" value="1"/>
</dbReference>
<dbReference type="Gene3D" id="1.20.58.1080">
    <property type="match status" value="1"/>
</dbReference>
<dbReference type="HOGENOM" id="CLU_1261107_0_0_1"/>
<feature type="domain" description="Suv3 C-terminal" evidence="6">
    <location>
        <begin position="142"/>
        <end position="172"/>
    </location>
</feature>
<keyword evidence="3" id="KW-0347">Helicase</keyword>
<protein>
    <recommendedName>
        <fullName evidence="6">Suv3 C-terminal domain-containing protein</fullName>
    </recommendedName>
</protein>
<dbReference type="AlphaFoldDB" id="H2YNN1"/>
<evidence type="ECO:0000313" key="7">
    <source>
        <dbReference type="Ensembl" id="ENSCSAVP00000006938.1"/>
    </source>
</evidence>
<dbReference type="GeneTree" id="ENSGT00390000003100"/>
<keyword evidence="8" id="KW-1185">Reference proteome</keyword>
<comment type="catalytic activity">
    <reaction evidence="5">
        <text>ATP + H2O = ADP + phosphate + H(+)</text>
        <dbReference type="Rhea" id="RHEA:13065"/>
        <dbReference type="ChEBI" id="CHEBI:15377"/>
        <dbReference type="ChEBI" id="CHEBI:15378"/>
        <dbReference type="ChEBI" id="CHEBI:30616"/>
        <dbReference type="ChEBI" id="CHEBI:43474"/>
        <dbReference type="ChEBI" id="CHEBI:456216"/>
        <dbReference type="EC" id="3.6.4.13"/>
    </reaction>
</comment>
<evidence type="ECO:0000256" key="2">
    <source>
        <dbReference type="ARBA" id="ARBA00022801"/>
    </source>
</evidence>
<evidence type="ECO:0000313" key="8">
    <source>
        <dbReference type="Proteomes" id="UP000007875"/>
    </source>
</evidence>
<keyword evidence="1" id="KW-0547">Nucleotide-binding</keyword>
<keyword evidence="2" id="KW-0378">Hydrolase</keyword>
<dbReference type="Ensembl" id="ENSCSAVT00000007028.1">
    <property type="protein sequence ID" value="ENSCSAVP00000006938.1"/>
    <property type="gene ID" value="ENSCSAVG00000004151.1"/>
</dbReference>
<dbReference type="GO" id="GO:0016787">
    <property type="term" value="F:hydrolase activity"/>
    <property type="evidence" value="ECO:0007669"/>
    <property type="project" value="UniProtKB-KW"/>
</dbReference>
<dbReference type="SUPFAM" id="SSF52540">
    <property type="entry name" value="P-loop containing nucleoside triphosphate hydrolases"/>
    <property type="match status" value="1"/>
</dbReference>
<dbReference type="InterPro" id="IPR041082">
    <property type="entry name" value="Suv3_C_1"/>
</dbReference>
<accession>H2YNN1</accession>
<dbReference type="Gene3D" id="3.40.50.300">
    <property type="entry name" value="P-loop containing nucleotide triphosphate hydrolases"/>
    <property type="match status" value="1"/>
</dbReference>
<evidence type="ECO:0000259" key="6">
    <source>
        <dbReference type="Pfam" id="PF18147"/>
    </source>
</evidence>
<dbReference type="Proteomes" id="UP000007875">
    <property type="component" value="Unassembled WGS sequence"/>
</dbReference>
<keyword evidence="4" id="KW-0067">ATP-binding</keyword>
<dbReference type="GO" id="GO:0005524">
    <property type="term" value="F:ATP binding"/>
    <property type="evidence" value="ECO:0007669"/>
    <property type="project" value="UniProtKB-KW"/>
</dbReference>
<sequence>MGLNLNIQRIIFNDLYKTTLTSSGKREIRQLTSSHALQIAGRAGRFGSDYEDGSVTSMHPKHMPLLHNLLREKAPEIKLAGLHPPFEKLEEFANVLGTKCFSEVIGMFIGLCEMNEKLFFLCSLIESQEIAEFLEDNVLCNELSLRDMYTFCCSPISSRNREVLSVLAAFVQFYLNRVPICKNDVKQLLKWPPKPAKNKEEVEKLENFHEILRLYMWLR</sequence>
<name>H2YNN1_CIOSA</name>
<dbReference type="GO" id="GO:0000965">
    <property type="term" value="P:mitochondrial RNA 3'-end processing"/>
    <property type="evidence" value="ECO:0007669"/>
    <property type="project" value="TreeGrafter"/>
</dbReference>
<dbReference type="Gene3D" id="1.20.272.40">
    <property type="match status" value="1"/>
</dbReference>
<evidence type="ECO:0000256" key="4">
    <source>
        <dbReference type="ARBA" id="ARBA00022840"/>
    </source>
</evidence>
<dbReference type="InterPro" id="IPR050699">
    <property type="entry name" value="RNA-DNA_Helicase"/>
</dbReference>